<feature type="transmembrane region" description="Helical" evidence="1">
    <location>
        <begin position="52"/>
        <end position="72"/>
    </location>
</feature>
<feature type="transmembrane region" description="Helical" evidence="1">
    <location>
        <begin position="29"/>
        <end position="46"/>
    </location>
</feature>
<evidence type="ECO:0000313" key="2">
    <source>
        <dbReference type="EMBL" id="SEN58524.1"/>
    </source>
</evidence>
<dbReference type="OrthoDB" id="7862849at2"/>
<evidence type="ECO:0008006" key="4">
    <source>
        <dbReference type="Google" id="ProtNLM"/>
    </source>
</evidence>
<dbReference type="Proteomes" id="UP000198761">
    <property type="component" value="Unassembled WGS sequence"/>
</dbReference>
<sequence>MSVSLTVAGVWVLVATLIALAPRRIHWPCAYGLATVGIPLLGWITFENGPFWGLIALAGGASILRWPLIFLLRRLRGTSVE</sequence>
<accession>A0A1H8HR26</accession>
<dbReference type="STRING" id="933059.SAMN04488103_10620"/>
<gene>
    <name evidence="2" type="ORF">SAMN04488103_10620</name>
</gene>
<dbReference type="EMBL" id="FOCE01000006">
    <property type="protein sequence ID" value="SEN58524.1"/>
    <property type="molecule type" value="Genomic_DNA"/>
</dbReference>
<reference evidence="2 3" key="1">
    <citation type="submission" date="2016-10" db="EMBL/GenBank/DDBJ databases">
        <authorList>
            <person name="de Groot N.N."/>
        </authorList>
    </citation>
    <scope>NUCLEOTIDE SEQUENCE [LARGE SCALE GENOMIC DNA]</scope>
    <source>
        <strain evidence="2 3">DSM 3857</strain>
    </source>
</reference>
<dbReference type="InterPro" id="IPR018919">
    <property type="entry name" value="DUF2484"/>
</dbReference>
<protein>
    <recommendedName>
        <fullName evidence="4">DUF2484 family protein</fullName>
    </recommendedName>
</protein>
<proteinExistence type="predicted"/>
<keyword evidence="3" id="KW-1185">Reference proteome</keyword>
<organism evidence="2 3">
    <name type="scientific">Gemmobacter aquatilis</name>
    <dbReference type="NCBI Taxonomy" id="933059"/>
    <lineage>
        <taxon>Bacteria</taxon>
        <taxon>Pseudomonadati</taxon>
        <taxon>Pseudomonadota</taxon>
        <taxon>Alphaproteobacteria</taxon>
        <taxon>Rhodobacterales</taxon>
        <taxon>Paracoccaceae</taxon>
        <taxon>Gemmobacter</taxon>
    </lineage>
</organism>
<keyword evidence="1" id="KW-0812">Transmembrane</keyword>
<dbReference type="AlphaFoldDB" id="A0A1H8HR26"/>
<dbReference type="Pfam" id="PF10658">
    <property type="entry name" value="DUF2484"/>
    <property type="match status" value="1"/>
</dbReference>
<keyword evidence="1" id="KW-1133">Transmembrane helix</keyword>
<dbReference type="RefSeq" id="WP_091301527.1">
    <property type="nucleotide sequence ID" value="NZ_FOCE01000006.1"/>
</dbReference>
<evidence type="ECO:0000313" key="3">
    <source>
        <dbReference type="Proteomes" id="UP000198761"/>
    </source>
</evidence>
<feature type="transmembrane region" description="Helical" evidence="1">
    <location>
        <begin position="6"/>
        <end position="22"/>
    </location>
</feature>
<name>A0A1H8HR26_9RHOB</name>
<evidence type="ECO:0000256" key="1">
    <source>
        <dbReference type="SAM" id="Phobius"/>
    </source>
</evidence>
<keyword evidence="1" id="KW-0472">Membrane</keyword>